<feature type="domain" description="Amidohydrolase-related" evidence="2">
    <location>
        <begin position="147"/>
        <end position="307"/>
    </location>
</feature>
<evidence type="ECO:0000259" key="2">
    <source>
        <dbReference type="Pfam" id="PF01979"/>
    </source>
</evidence>
<dbReference type="RefSeq" id="WP_073134001.1">
    <property type="nucleotide sequence ID" value="NZ_FQWQ01000001.1"/>
</dbReference>
<dbReference type="STRING" id="947013.SAMN04488109_2436"/>
<keyword evidence="1" id="KW-0378">Hydrolase</keyword>
<organism evidence="3 4">
    <name type="scientific">Chryseolinea serpens</name>
    <dbReference type="NCBI Taxonomy" id="947013"/>
    <lineage>
        <taxon>Bacteria</taxon>
        <taxon>Pseudomonadati</taxon>
        <taxon>Bacteroidota</taxon>
        <taxon>Cytophagia</taxon>
        <taxon>Cytophagales</taxon>
        <taxon>Fulvivirgaceae</taxon>
        <taxon>Chryseolinea</taxon>
    </lineage>
</organism>
<gene>
    <name evidence="3" type="ORF">SAMN04488109_2436</name>
</gene>
<dbReference type="EMBL" id="FQWQ01000001">
    <property type="protein sequence ID" value="SHG91075.1"/>
    <property type="molecule type" value="Genomic_DNA"/>
</dbReference>
<dbReference type="InterPro" id="IPR006680">
    <property type="entry name" value="Amidohydro-rel"/>
</dbReference>
<dbReference type="OrthoDB" id="9807210at2"/>
<evidence type="ECO:0000313" key="4">
    <source>
        <dbReference type="Proteomes" id="UP000184212"/>
    </source>
</evidence>
<reference evidence="3 4" key="1">
    <citation type="submission" date="2016-11" db="EMBL/GenBank/DDBJ databases">
        <authorList>
            <person name="Jaros S."/>
            <person name="Januszkiewicz K."/>
            <person name="Wedrychowicz H."/>
        </authorList>
    </citation>
    <scope>NUCLEOTIDE SEQUENCE [LARGE SCALE GENOMIC DNA]</scope>
    <source>
        <strain evidence="3 4">DSM 24574</strain>
    </source>
</reference>
<dbReference type="SUPFAM" id="SSF51556">
    <property type="entry name" value="Metallo-dependent hydrolases"/>
    <property type="match status" value="1"/>
</dbReference>
<dbReference type="Gene3D" id="2.30.40.10">
    <property type="entry name" value="Urease, subunit C, domain 1"/>
    <property type="match status" value="1"/>
</dbReference>
<dbReference type="InterPro" id="IPR050287">
    <property type="entry name" value="MTA/SAH_deaminase"/>
</dbReference>
<accession>A0A1M5NNQ4</accession>
<dbReference type="PANTHER" id="PTHR43794:SF11">
    <property type="entry name" value="AMIDOHYDROLASE-RELATED DOMAIN-CONTAINING PROTEIN"/>
    <property type="match status" value="1"/>
</dbReference>
<dbReference type="Proteomes" id="UP000184212">
    <property type="component" value="Unassembled WGS sequence"/>
</dbReference>
<dbReference type="SUPFAM" id="SSF51338">
    <property type="entry name" value="Composite domain of metallo-dependent hydrolases"/>
    <property type="match status" value="1"/>
</dbReference>
<proteinExistence type="predicted"/>
<evidence type="ECO:0000256" key="1">
    <source>
        <dbReference type="ARBA" id="ARBA00022801"/>
    </source>
</evidence>
<keyword evidence="4" id="KW-1185">Reference proteome</keyword>
<name>A0A1M5NNQ4_9BACT</name>
<dbReference type="AlphaFoldDB" id="A0A1M5NNQ4"/>
<dbReference type="Gene3D" id="3.20.20.140">
    <property type="entry name" value="Metal-dependent hydrolases"/>
    <property type="match status" value="2"/>
</dbReference>
<dbReference type="InterPro" id="IPR032466">
    <property type="entry name" value="Metal_Hydrolase"/>
</dbReference>
<protein>
    <submittedName>
        <fullName evidence="3">Cytosine/adenosine deaminase</fullName>
    </submittedName>
</protein>
<dbReference type="PANTHER" id="PTHR43794">
    <property type="entry name" value="AMINOHYDROLASE SSNA-RELATED"/>
    <property type="match status" value="1"/>
</dbReference>
<sequence>MEILLKNVRWNINDQMLAGDIRIARGMIDAVSDQIAPEKGEIVLEFSGHFVYPGLINAHDHLEMNLYPRLGSPPHASYVDWSRSIYKPDQSPVREIEKVDKQDRLLWGGIKNLISGVTTVAHHNPWDRTFEKDLFPVNVVKKMTWAHSLAFGKNITSDFPKDASTPFIIHAAEGTDADAFEEIKKLDALGVLKSNTVLVHGIALHDADLTLIKARNASIVWCPASNLFMFDKTAAIKKLKDFALIGLGTDSTMTGSPTLLHEMLVAAQTPEATRNEIYAMVTDSGASILKMPRPLLAPRQPANLFVAPALKENYVDNLFCITPADIGATILNGVLRSVDASVSSEQKFCKNTFSIDGQVKRTDVPVAELKKRIEKKAGAKILEQNPLWRLVEV</sequence>
<dbReference type="GO" id="GO:0016810">
    <property type="term" value="F:hydrolase activity, acting on carbon-nitrogen (but not peptide) bonds"/>
    <property type="evidence" value="ECO:0007669"/>
    <property type="project" value="InterPro"/>
</dbReference>
<evidence type="ECO:0000313" key="3">
    <source>
        <dbReference type="EMBL" id="SHG91075.1"/>
    </source>
</evidence>
<dbReference type="InterPro" id="IPR011059">
    <property type="entry name" value="Metal-dep_hydrolase_composite"/>
</dbReference>
<dbReference type="Pfam" id="PF01979">
    <property type="entry name" value="Amidohydro_1"/>
    <property type="match status" value="1"/>
</dbReference>